<organism evidence="2 3">
    <name type="scientific">Novosphingobium fuchskuhlense</name>
    <dbReference type="NCBI Taxonomy" id="1117702"/>
    <lineage>
        <taxon>Bacteria</taxon>
        <taxon>Pseudomonadati</taxon>
        <taxon>Pseudomonadota</taxon>
        <taxon>Alphaproteobacteria</taxon>
        <taxon>Sphingomonadales</taxon>
        <taxon>Sphingomonadaceae</taxon>
        <taxon>Novosphingobium</taxon>
    </lineage>
</organism>
<dbReference type="AlphaFoldDB" id="A0A117UWG4"/>
<protein>
    <recommendedName>
        <fullName evidence="4">SMODS and SLOG-associating 2TM effector domain-containing protein</fullName>
    </recommendedName>
</protein>
<feature type="transmembrane region" description="Helical" evidence="1">
    <location>
        <begin position="379"/>
        <end position="402"/>
    </location>
</feature>
<dbReference type="Proteomes" id="UP000058012">
    <property type="component" value="Unassembled WGS sequence"/>
</dbReference>
<keyword evidence="1" id="KW-0472">Membrane</keyword>
<keyword evidence="1" id="KW-0812">Transmembrane</keyword>
<feature type="transmembrane region" description="Helical" evidence="1">
    <location>
        <begin position="223"/>
        <end position="239"/>
    </location>
</feature>
<dbReference type="STRING" id="1117702.AQZ52_02090"/>
<evidence type="ECO:0008006" key="4">
    <source>
        <dbReference type="Google" id="ProtNLM"/>
    </source>
</evidence>
<evidence type="ECO:0000256" key="1">
    <source>
        <dbReference type="SAM" id="Phobius"/>
    </source>
</evidence>
<proteinExistence type="predicted"/>
<dbReference type="Gene3D" id="3.40.50.450">
    <property type="match status" value="1"/>
</dbReference>
<keyword evidence="1" id="KW-1133">Transmembrane helix</keyword>
<accession>A0A117UWG4</accession>
<gene>
    <name evidence="2" type="ORF">AQZ52_02090</name>
</gene>
<feature type="transmembrane region" description="Helical" evidence="1">
    <location>
        <begin position="245"/>
        <end position="262"/>
    </location>
</feature>
<keyword evidence="3" id="KW-1185">Reference proteome</keyword>
<evidence type="ECO:0000313" key="2">
    <source>
        <dbReference type="EMBL" id="KUR72120.1"/>
    </source>
</evidence>
<feature type="transmembrane region" description="Helical" evidence="1">
    <location>
        <begin position="414"/>
        <end position="432"/>
    </location>
</feature>
<comment type="caution">
    <text evidence="2">The sequence shown here is derived from an EMBL/GenBank/DDBJ whole genome shotgun (WGS) entry which is preliminary data.</text>
</comment>
<sequence>MVATIPFSEQSYKDDFPETQDEFYELMAAASDVVAVTQTPAEALRREPSLRDNGYEAQGYYMLRHSNMIIALWDGIHLELRGGTSHVVRLKLNGHESPDNPFSVHDCGSVFHIPVQRSEPSNSHAPMAPRHLFPAAHPNGEKDLEELKIAIGRFNQSAHLTVQPDDIAQSLRYLSPSDEDGTAAHQHWLDRASGLDLTVINAFAATDTMASCLDKKRIRFTRVLYGAGMILALALWIGLDRIAQGWMVGLYLCALGLIVALYKRLKQRDLAIDRLDYRLLAEALRVQIYWRMLDGMKSEHEAPDDQPEAEFLHAMVLDGLLSQQALEMGWLREVLRLCGMDRNPTRLSRADRALHLHHWISDQSGYFARTERRYDRQHSILRGMTLAAAVCGILAAACVVWIDQHDLPESLRHYASIAAASLPAAALLLESYKDRMAIEEQAKNMARMKGVFHRSRDRLKGMSTSHMPPLGLIRALGQEALAESANWLILRRSKPTVLPT</sequence>
<reference evidence="2 3" key="1">
    <citation type="submission" date="2015-10" db="EMBL/GenBank/DDBJ databases">
        <title>Draft genome sequence of Novosphingobium fuchskuhlense DSM 25065 isolated from a surface water sample of the southwest basin of Lake Grosse Fuchskuhle.</title>
        <authorList>
            <person name="Ruckert C."/>
            <person name="Winkler A."/>
            <person name="Glaeser J."/>
            <person name="Grossart H.-P."/>
            <person name="Kalinowski J."/>
            <person name="Glaeser S."/>
        </authorList>
    </citation>
    <scope>NUCLEOTIDE SEQUENCE [LARGE SCALE GENOMIC DNA]</scope>
    <source>
        <strain evidence="2 3">FNE08-7</strain>
    </source>
</reference>
<name>A0A117UWG4_9SPHN</name>
<evidence type="ECO:0000313" key="3">
    <source>
        <dbReference type="Proteomes" id="UP000058012"/>
    </source>
</evidence>
<dbReference type="EMBL" id="LLZS01000003">
    <property type="protein sequence ID" value="KUR72120.1"/>
    <property type="molecule type" value="Genomic_DNA"/>
</dbReference>